<dbReference type="Pfam" id="PF09334">
    <property type="entry name" value="tRNA-synt_1g"/>
    <property type="match status" value="1"/>
</dbReference>
<dbReference type="FunFam" id="1.10.730.10:FF:000002">
    <property type="entry name" value="Leucine--tRNA ligase"/>
    <property type="match status" value="1"/>
</dbReference>
<comment type="similarity">
    <text evidence="1 9 10">Belongs to the class-I aminoacyl-tRNA synthetase family.</text>
</comment>
<evidence type="ECO:0000256" key="5">
    <source>
        <dbReference type="ARBA" id="ARBA00022840"/>
    </source>
</evidence>
<dbReference type="InterPro" id="IPR015413">
    <property type="entry name" value="Methionyl/Leucyl_tRNA_Synth"/>
</dbReference>
<dbReference type="InterPro" id="IPR014729">
    <property type="entry name" value="Rossmann-like_a/b/a_fold"/>
</dbReference>
<dbReference type="Pfam" id="PF13603">
    <property type="entry name" value="tRNA-synt_1_2"/>
    <property type="match status" value="1"/>
</dbReference>
<evidence type="ECO:0000259" key="12">
    <source>
        <dbReference type="Pfam" id="PF08264"/>
    </source>
</evidence>
<evidence type="ECO:0000256" key="8">
    <source>
        <dbReference type="ARBA" id="ARBA00047469"/>
    </source>
</evidence>
<evidence type="ECO:0000259" key="13">
    <source>
        <dbReference type="Pfam" id="PF09334"/>
    </source>
</evidence>
<evidence type="ECO:0000256" key="7">
    <source>
        <dbReference type="ARBA" id="ARBA00023146"/>
    </source>
</evidence>
<dbReference type="PRINTS" id="PR00985">
    <property type="entry name" value="TRNASYNTHLEU"/>
</dbReference>
<feature type="binding site" evidence="9">
    <location>
        <position position="581"/>
    </location>
    <ligand>
        <name>ATP</name>
        <dbReference type="ChEBI" id="CHEBI:30616"/>
    </ligand>
</feature>
<dbReference type="SUPFAM" id="SSF50677">
    <property type="entry name" value="ValRS/IleRS/LeuRS editing domain"/>
    <property type="match status" value="1"/>
</dbReference>
<keyword evidence="5 9" id="KW-0067">ATP-binding</keyword>
<dbReference type="Gene3D" id="1.10.730.10">
    <property type="entry name" value="Isoleucyl-tRNA Synthetase, Domain 1"/>
    <property type="match status" value="1"/>
</dbReference>
<dbReference type="AlphaFoldDB" id="A0A7V2ZI26"/>
<dbReference type="GO" id="GO:0006429">
    <property type="term" value="P:leucyl-tRNA aminoacylation"/>
    <property type="evidence" value="ECO:0007669"/>
    <property type="project" value="UniProtKB-UniRule"/>
</dbReference>
<dbReference type="GO" id="GO:0005829">
    <property type="term" value="C:cytosol"/>
    <property type="evidence" value="ECO:0007669"/>
    <property type="project" value="TreeGrafter"/>
</dbReference>
<keyword evidence="6 9" id="KW-0648">Protein biosynthesis</keyword>
<feature type="domain" description="Methionyl/Leucyl tRNA synthetase" evidence="13">
    <location>
        <begin position="40"/>
        <end position="180"/>
    </location>
</feature>
<evidence type="ECO:0000256" key="1">
    <source>
        <dbReference type="ARBA" id="ARBA00005594"/>
    </source>
</evidence>
<protein>
    <recommendedName>
        <fullName evidence="9">Leucine--tRNA ligase</fullName>
        <ecNumber evidence="9">6.1.1.4</ecNumber>
    </recommendedName>
    <alternativeName>
        <fullName evidence="9">Leucyl-tRNA synthetase</fullName>
        <shortName evidence="9">LeuRS</shortName>
    </alternativeName>
</protein>
<dbReference type="GO" id="GO:0004823">
    <property type="term" value="F:leucine-tRNA ligase activity"/>
    <property type="evidence" value="ECO:0007669"/>
    <property type="project" value="UniProtKB-UniRule"/>
</dbReference>
<dbReference type="PANTHER" id="PTHR43740:SF2">
    <property type="entry name" value="LEUCINE--TRNA LIGASE, MITOCHONDRIAL"/>
    <property type="match status" value="1"/>
</dbReference>
<dbReference type="Gene3D" id="3.10.20.590">
    <property type="match status" value="1"/>
</dbReference>
<dbReference type="FunFam" id="3.40.50.620:FF:000003">
    <property type="entry name" value="Leucine--tRNA ligase"/>
    <property type="match status" value="1"/>
</dbReference>
<dbReference type="InterPro" id="IPR009080">
    <property type="entry name" value="tRNAsynth_Ia_anticodon-bd"/>
</dbReference>
<dbReference type="SUPFAM" id="SSF47323">
    <property type="entry name" value="Anticodon-binding domain of a subclass of class I aminoacyl-tRNA synthetases"/>
    <property type="match status" value="1"/>
</dbReference>
<keyword evidence="3 9" id="KW-0436">Ligase</keyword>
<feature type="domain" description="Leucyl-tRNA synthetase editing" evidence="14">
    <location>
        <begin position="219"/>
        <end position="404"/>
    </location>
</feature>
<dbReference type="CDD" id="cd00812">
    <property type="entry name" value="LeuRS_core"/>
    <property type="match status" value="1"/>
</dbReference>
<dbReference type="Gene3D" id="3.40.50.620">
    <property type="entry name" value="HUPs"/>
    <property type="match status" value="2"/>
</dbReference>
<evidence type="ECO:0000256" key="9">
    <source>
        <dbReference type="HAMAP-Rule" id="MF_00049"/>
    </source>
</evidence>
<comment type="catalytic activity">
    <reaction evidence="8 9">
        <text>tRNA(Leu) + L-leucine + ATP = L-leucyl-tRNA(Leu) + AMP + diphosphate</text>
        <dbReference type="Rhea" id="RHEA:11688"/>
        <dbReference type="Rhea" id="RHEA-COMP:9613"/>
        <dbReference type="Rhea" id="RHEA-COMP:9622"/>
        <dbReference type="ChEBI" id="CHEBI:30616"/>
        <dbReference type="ChEBI" id="CHEBI:33019"/>
        <dbReference type="ChEBI" id="CHEBI:57427"/>
        <dbReference type="ChEBI" id="CHEBI:78442"/>
        <dbReference type="ChEBI" id="CHEBI:78494"/>
        <dbReference type="ChEBI" id="CHEBI:456215"/>
        <dbReference type="EC" id="6.1.1.4"/>
    </reaction>
</comment>
<feature type="domain" description="Aminoacyl-tRNA synthetase class Ia" evidence="11">
    <location>
        <begin position="417"/>
        <end position="610"/>
    </location>
</feature>
<evidence type="ECO:0000256" key="4">
    <source>
        <dbReference type="ARBA" id="ARBA00022741"/>
    </source>
</evidence>
<keyword evidence="2 9" id="KW-0963">Cytoplasm</keyword>
<dbReference type="InterPro" id="IPR002302">
    <property type="entry name" value="Leu-tRNA-ligase"/>
</dbReference>
<comment type="subcellular location">
    <subcellularLocation>
        <location evidence="9">Cytoplasm</location>
    </subcellularLocation>
</comment>
<name>A0A7V2ZI26_9BACT</name>
<feature type="short sequence motif" description="'KMSKS' region" evidence="9">
    <location>
        <begin position="578"/>
        <end position="582"/>
    </location>
</feature>
<evidence type="ECO:0000256" key="3">
    <source>
        <dbReference type="ARBA" id="ARBA00022598"/>
    </source>
</evidence>
<dbReference type="GO" id="GO:0005524">
    <property type="term" value="F:ATP binding"/>
    <property type="evidence" value="ECO:0007669"/>
    <property type="project" value="UniProtKB-UniRule"/>
</dbReference>
<evidence type="ECO:0000256" key="10">
    <source>
        <dbReference type="RuleBase" id="RU363039"/>
    </source>
</evidence>
<dbReference type="SUPFAM" id="SSF52374">
    <property type="entry name" value="Nucleotidylyl transferase"/>
    <property type="match status" value="1"/>
</dbReference>
<evidence type="ECO:0000259" key="14">
    <source>
        <dbReference type="Pfam" id="PF13603"/>
    </source>
</evidence>
<dbReference type="Pfam" id="PF08264">
    <property type="entry name" value="Anticodon_1"/>
    <property type="match status" value="1"/>
</dbReference>
<evidence type="ECO:0000313" key="15">
    <source>
        <dbReference type="EMBL" id="HFI90300.1"/>
    </source>
</evidence>
<dbReference type="EC" id="6.1.1.4" evidence="9"/>
<comment type="caution">
    <text evidence="9">Lacks conserved residue(s) required for the propagation of feature annotation.</text>
</comment>
<keyword evidence="4 9" id="KW-0547">Nucleotide-binding</keyword>
<feature type="domain" description="Methionyl/Valyl/Leucyl/Isoleucyl-tRNA synthetase anticodon-binding" evidence="12">
    <location>
        <begin position="662"/>
        <end position="784"/>
    </location>
</feature>
<sequence>MRYPFDIIENKWQKFWEENKVFKTDFNNIDKKLYTLVMFIYPSGAKLHIGHWYNYGPTDSWARFKKLQGYNVFEPMGYDAFGLPAENYAIKTGIHPFDSTMQNINDIRQQLKRMGCMYDWDAELMTCVPEYYKWNQWIFLQMYKKGLAYRKNAPVNWCPKDQTVLANEQVHDGACERCGTPVIQKNLYQWFFKITDYAEELLQGLDKINWPEKTKTMQRNWIGKSEGAEVIFKVDGSADEIRVFTTRPDTLFGVTYVVLAPEHPLVDKITNDKFRKVVEDYRDSIKSLTEIERTSTVKEKTGVPTGAFAINPVNGEKVPVWIADYALITYGTGAVMAVPAHDERDFEFATKFNLPIRKVILQDGTNENDELKSAFTEVGTMINSGKFNGLRSDEGIQKVIEYLEQNGFGKRKINYRLRDWLISRQRYWGTPIPIIHCPKCGEVPVDEKDLPVELPYDVDFQPGGESPLARNEKFINVKCPRCDTDAKRDPDTMDTFVDSSWYYLRYLNPRVSDAPFDVQLANKWTPVDMYVGGAEHATMHLLYARFVHKFLRDIGLVNSDEPFQTLVHQGTITNQGAKMSKSKGNVVNPDDFTSKYGSDVFRMYLMFMGPYDQGGDWSDKGISGVDRFVQRTYELFNQHKDLNKSTAAKEKYDIAILNDSEKKIYRKVNQTLKKFNEEIENIRFNTAIASLMELLNEMKNLESCNDEIKVYSLERFAFMLAPVAPHLGEECWQLLGKENSIYQEPVLFDIDKDALIEDTVNLAVQVNGKLRATIEVPLNSEQEAVKPIILADERVMKFVNGKQIVKEIFVKNKIYNIVVKEN</sequence>
<dbReference type="FunFam" id="3.40.50.620:FF:000056">
    <property type="entry name" value="Leucine--tRNA ligase"/>
    <property type="match status" value="1"/>
</dbReference>
<dbReference type="HAMAP" id="MF_00049_B">
    <property type="entry name" value="Leu_tRNA_synth_B"/>
    <property type="match status" value="1"/>
</dbReference>
<evidence type="ECO:0000256" key="6">
    <source>
        <dbReference type="ARBA" id="ARBA00022917"/>
    </source>
</evidence>
<reference evidence="15" key="1">
    <citation type="journal article" date="2020" name="mSystems">
        <title>Genome- and Community-Level Interaction Insights into Carbon Utilization and Element Cycling Functions of Hydrothermarchaeota in Hydrothermal Sediment.</title>
        <authorList>
            <person name="Zhou Z."/>
            <person name="Liu Y."/>
            <person name="Xu W."/>
            <person name="Pan J."/>
            <person name="Luo Z.H."/>
            <person name="Li M."/>
        </authorList>
    </citation>
    <scope>NUCLEOTIDE SEQUENCE [LARGE SCALE GENOMIC DNA]</scope>
    <source>
        <strain evidence="15">SpSt-479</strain>
    </source>
</reference>
<evidence type="ECO:0000259" key="11">
    <source>
        <dbReference type="Pfam" id="PF00133"/>
    </source>
</evidence>
<dbReference type="PANTHER" id="PTHR43740">
    <property type="entry name" value="LEUCYL-TRNA SYNTHETASE"/>
    <property type="match status" value="1"/>
</dbReference>
<keyword evidence="7 9" id="KW-0030">Aminoacyl-tRNA synthetase</keyword>
<dbReference type="InterPro" id="IPR025709">
    <property type="entry name" value="Leu_tRNA-synth_edit"/>
</dbReference>
<dbReference type="GO" id="GO:0002161">
    <property type="term" value="F:aminoacyl-tRNA deacylase activity"/>
    <property type="evidence" value="ECO:0007669"/>
    <property type="project" value="InterPro"/>
</dbReference>
<dbReference type="InterPro" id="IPR009008">
    <property type="entry name" value="Val/Leu/Ile-tRNA-synth_edit"/>
</dbReference>
<dbReference type="CDD" id="cd07958">
    <property type="entry name" value="Anticodon_Ia_Leu_BEm"/>
    <property type="match status" value="1"/>
</dbReference>
<gene>
    <name evidence="9" type="primary">leuS</name>
    <name evidence="15" type="ORF">ENS31_02080</name>
</gene>
<dbReference type="NCBIfam" id="TIGR00396">
    <property type="entry name" value="leuS_bact"/>
    <property type="match status" value="1"/>
</dbReference>
<evidence type="ECO:0000256" key="2">
    <source>
        <dbReference type="ARBA" id="ARBA00022490"/>
    </source>
</evidence>
<comment type="caution">
    <text evidence="15">The sequence shown here is derived from an EMBL/GenBank/DDBJ whole genome shotgun (WGS) entry which is preliminary data.</text>
</comment>
<proteinExistence type="inferred from homology"/>
<accession>A0A7V2ZI26</accession>
<dbReference type="InterPro" id="IPR002300">
    <property type="entry name" value="aa-tRNA-synth_Ia"/>
</dbReference>
<dbReference type="InterPro" id="IPR013155">
    <property type="entry name" value="M/V/L/I-tRNA-synth_anticd-bd"/>
</dbReference>
<dbReference type="Pfam" id="PF00133">
    <property type="entry name" value="tRNA-synt_1"/>
    <property type="match status" value="1"/>
</dbReference>
<dbReference type="EMBL" id="DSUJ01000008">
    <property type="protein sequence ID" value="HFI90300.1"/>
    <property type="molecule type" value="Genomic_DNA"/>
</dbReference>
<organism evidence="15">
    <name type="scientific">Ignavibacterium album</name>
    <dbReference type="NCBI Taxonomy" id="591197"/>
    <lineage>
        <taxon>Bacteria</taxon>
        <taxon>Pseudomonadati</taxon>
        <taxon>Ignavibacteriota</taxon>
        <taxon>Ignavibacteria</taxon>
        <taxon>Ignavibacteriales</taxon>
        <taxon>Ignavibacteriaceae</taxon>
        <taxon>Ignavibacterium</taxon>
    </lineage>
</organism>